<feature type="compositionally biased region" description="Low complexity" evidence="1">
    <location>
        <begin position="293"/>
        <end position="303"/>
    </location>
</feature>
<accession>A0A8U0HRY5</accession>
<reference evidence="2 3" key="1">
    <citation type="submission" date="2022-04" db="EMBL/GenBank/DDBJ databases">
        <title>Diverse halophilic archaea isolated from saline environments.</title>
        <authorList>
            <person name="Cui H.-L."/>
        </authorList>
    </citation>
    <scope>NUCLEOTIDE SEQUENCE [LARGE SCALE GENOMIC DNA]</scope>
    <source>
        <strain evidence="2 3">XZYJT49</strain>
    </source>
</reference>
<feature type="compositionally biased region" description="Polar residues" evidence="1">
    <location>
        <begin position="42"/>
        <end position="53"/>
    </location>
</feature>
<dbReference type="KEGG" id="halx:M0R89_13905"/>
<name>A0A8U0HRY5_9EURY</name>
<evidence type="ECO:0000313" key="2">
    <source>
        <dbReference type="EMBL" id="UPV73628.1"/>
    </source>
</evidence>
<feature type="region of interest" description="Disordered" evidence="1">
    <location>
        <begin position="42"/>
        <end position="77"/>
    </location>
</feature>
<dbReference type="RefSeq" id="WP_248649680.1">
    <property type="nucleotide sequence ID" value="NZ_CP096659.1"/>
</dbReference>
<sequence>MSDTTTLIALIATLVVLAGGVAVGSTGPLATGTADVAEQETAQNVAQETTTQNGTAQETAQNGTAQATAQAGGAQDSTNVTARNVTIDTLVLRNATVLDANIGELTVVNTSGENATNRTYEGVSVRRIEASGTVTDLTLENVSINNESLATALLNESGRLRLDTRLVMDLAVLQNQTVNGLEIEQATVRASAARNVSVGAQVGAGGQSGNGTASEGQPAISAESVVVEGANLTRLNVTGVSTGAETAQTNQTATETTQTTQTTAAANGTAQTTGAEETTETSTIPAEARSGATDEGTTTTETN</sequence>
<organism evidence="2 3">
    <name type="scientific">Halorussus limi</name>
    <dbReference type="NCBI Taxonomy" id="2938695"/>
    <lineage>
        <taxon>Archaea</taxon>
        <taxon>Methanobacteriati</taxon>
        <taxon>Methanobacteriota</taxon>
        <taxon>Stenosarchaea group</taxon>
        <taxon>Halobacteria</taxon>
        <taxon>Halobacteriales</taxon>
        <taxon>Haladaptataceae</taxon>
        <taxon>Halorussus</taxon>
    </lineage>
</organism>
<feature type="region of interest" description="Disordered" evidence="1">
    <location>
        <begin position="243"/>
        <end position="303"/>
    </location>
</feature>
<dbReference type="SUPFAM" id="SSF51126">
    <property type="entry name" value="Pectin lyase-like"/>
    <property type="match status" value="1"/>
</dbReference>
<dbReference type="GeneID" id="72186314"/>
<evidence type="ECO:0000256" key="1">
    <source>
        <dbReference type="SAM" id="MobiDB-lite"/>
    </source>
</evidence>
<dbReference type="Proteomes" id="UP000830729">
    <property type="component" value="Chromosome"/>
</dbReference>
<gene>
    <name evidence="2" type="ORF">M0R89_13905</name>
</gene>
<dbReference type="InterPro" id="IPR011050">
    <property type="entry name" value="Pectin_lyase_fold/virulence"/>
</dbReference>
<dbReference type="AlphaFoldDB" id="A0A8U0HRY5"/>
<feature type="compositionally biased region" description="Low complexity" evidence="1">
    <location>
        <begin position="243"/>
        <end position="276"/>
    </location>
</feature>
<proteinExistence type="predicted"/>
<dbReference type="EMBL" id="CP096659">
    <property type="protein sequence ID" value="UPV73628.1"/>
    <property type="molecule type" value="Genomic_DNA"/>
</dbReference>
<feature type="compositionally biased region" description="Low complexity" evidence="1">
    <location>
        <begin position="54"/>
        <end position="75"/>
    </location>
</feature>
<evidence type="ECO:0000313" key="3">
    <source>
        <dbReference type="Proteomes" id="UP000830729"/>
    </source>
</evidence>
<protein>
    <submittedName>
        <fullName evidence="2">Uncharacterized protein</fullName>
    </submittedName>
</protein>
<keyword evidence="3" id="KW-1185">Reference proteome</keyword>